<feature type="domain" description="C2H2-type" evidence="11">
    <location>
        <begin position="10"/>
        <end position="40"/>
    </location>
</feature>
<keyword evidence="2" id="KW-0678">Repressor</keyword>
<feature type="region of interest" description="Disordered" evidence="10">
    <location>
        <begin position="215"/>
        <end position="257"/>
    </location>
</feature>
<feature type="compositionally biased region" description="Low complexity" evidence="10">
    <location>
        <begin position="221"/>
        <end position="235"/>
    </location>
</feature>
<dbReference type="PANTHER" id="PTHR47257">
    <property type="entry name" value="PH-RESPONSE TRANSCRIPTION FACTOR PACC/RIM101"/>
    <property type="match status" value="1"/>
</dbReference>
<evidence type="ECO:0000256" key="10">
    <source>
        <dbReference type="SAM" id="MobiDB-lite"/>
    </source>
</evidence>
<feature type="domain" description="C2H2-type" evidence="11">
    <location>
        <begin position="46"/>
        <end position="75"/>
    </location>
</feature>
<evidence type="ECO:0000256" key="4">
    <source>
        <dbReference type="ARBA" id="ARBA00022737"/>
    </source>
</evidence>
<feature type="region of interest" description="Disordered" evidence="10">
    <location>
        <begin position="296"/>
        <end position="320"/>
    </location>
</feature>
<gene>
    <name evidence="12" type="ORF">K7432_005243</name>
</gene>
<organism evidence="12 13">
    <name type="scientific">Basidiobolus ranarum</name>
    <dbReference type="NCBI Taxonomy" id="34480"/>
    <lineage>
        <taxon>Eukaryota</taxon>
        <taxon>Fungi</taxon>
        <taxon>Fungi incertae sedis</taxon>
        <taxon>Zoopagomycota</taxon>
        <taxon>Entomophthoromycotina</taxon>
        <taxon>Basidiobolomycetes</taxon>
        <taxon>Basidiobolales</taxon>
        <taxon>Basidiobolaceae</taxon>
        <taxon>Basidiobolus</taxon>
    </lineage>
</organism>
<evidence type="ECO:0000256" key="3">
    <source>
        <dbReference type="ARBA" id="ARBA00022723"/>
    </source>
</evidence>
<evidence type="ECO:0000256" key="8">
    <source>
        <dbReference type="ARBA" id="ARBA00038089"/>
    </source>
</evidence>
<feature type="compositionally biased region" description="Polar residues" evidence="10">
    <location>
        <begin position="241"/>
        <end position="253"/>
    </location>
</feature>
<keyword evidence="13" id="KW-1185">Reference proteome</keyword>
<comment type="caution">
    <text evidence="12">The sequence shown here is derived from an EMBL/GenBank/DDBJ whole genome shotgun (WGS) entry which is preliminary data.</text>
</comment>
<keyword evidence="7" id="KW-0539">Nucleus</keyword>
<evidence type="ECO:0000256" key="1">
    <source>
        <dbReference type="ARBA" id="ARBA00004123"/>
    </source>
</evidence>
<name>A0ABR2W4B3_9FUNG</name>
<keyword evidence="6" id="KW-0862">Zinc</keyword>
<comment type="similarity">
    <text evidence="8">Belongs to the pacC/RIM101 family.</text>
</comment>
<dbReference type="SUPFAM" id="SSF57667">
    <property type="entry name" value="beta-beta-alpha zinc fingers"/>
    <property type="match status" value="2"/>
</dbReference>
<keyword evidence="4" id="KW-0677">Repeat</keyword>
<dbReference type="Proteomes" id="UP001479436">
    <property type="component" value="Unassembled WGS sequence"/>
</dbReference>
<evidence type="ECO:0000313" key="12">
    <source>
        <dbReference type="EMBL" id="KAK9718797.1"/>
    </source>
</evidence>
<proteinExistence type="inferred from homology"/>
<feature type="compositionally biased region" description="Polar residues" evidence="10">
    <location>
        <begin position="304"/>
        <end position="320"/>
    </location>
</feature>
<feature type="domain" description="C2H2-type" evidence="11">
    <location>
        <begin position="76"/>
        <end position="98"/>
    </location>
</feature>
<sequence>MNSDVHNDNHPCRWNQCLLVFPSPEHLYLHLTNDHVGRKSTSNLCLQCHWDQCQVVTLKRDHITSHLRVHVPLKPFLCQHCYKKFKRRQDLRKHEKTHEQFGVRRHSVQIPYFNQPGYEPPSLRQNSVSFPISHSDNRSTFDMPYNNYELATQPSLPPILTSSRARYGPYWPGAISGNMGRKYCQEKVESTNEVQQRRIDHDLHAKSDRHRFNFHPITSFSSNQDQVSDSTTSQSLKFNHHSASTSLVDNRNPPSYAHPYSVSNNLMDHEQYSNGSENRFKVQQLTAPLVPHIYPGAMPASSLPGHSQPSPQCNTNPSLNQSKIQLNSLKPSEPGERSTVSTQFRKIETKIHGLHSNEQAGLSKALGTQLTTISNTDDGRNNHGDVETPLVKTEMSYDFNPNPDEQTPSSFEEMSISNHQNPTELAPTEFLYWLQSRLESIRIDQPGRSKRS</sequence>
<dbReference type="Gene3D" id="3.30.160.60">
    <property type="entry name" value="Classic Zinc Finger"/>
    <property type="match status" value="2"/>
</dbReference>
<evidence type="ECO:0000256" key="7">
    <source>
        <dbReference type="ARBA" id="ARBA00023242"/>
    </source>
</evidence>
<comment type="subcellular location">
    <subcellularLocation>
        <location evidence="1">Nucleus</location>
    </subcellularLocation>
</comment>
<keyword evidence="3" id="KW-0479">Metal-binding</keyword>
<evidence type="ECO:0000313" key="13">
    <source>
        <dbReference type="Proteomes" id="UP001479436"/>
    </source>
</evidence>
<dbReference type="SMART" id="SM00355">
    <property type="entry name" value="ZnF_C2H2"/>
    <property type="match status" value="3"/>
</dbReference>
<evidence type="ECO:0000256" key="5">
    <source>
        <dbReference type="ARBA" id="ARBA00022771"/>
    </source>
</evidence>
<evidence type="ECO:0000256" key="9">
    <source>
        <dbReference type="PROSITE-ProRule" id="PRU00042"/>
    </source>
</evidence>
<dbReference type="PANTHER" id="PTHR47257:SF1">
    <property type="entry name" value="PH-RESPONSE TRANSCRIPTION FACTOR PACC_RIM101"/>
    <property type="match status" value="1"/>
</dbReference>
<evidence type="ECO:0000259" key="11">
    <source>
        <dbReference type="PROSITE" id="PS50157"/>
    </source>
</evidence>
<dbReference type="InterPro" id="IPR013087">
    <property type="entry name" value="Znf_C2H2_type"/>
</dbReference>
<dbReference type="InterPro" id="IPR050806">
    <property type="entry name" value="pacC/RIM101"/>
</dbReference>
<evidence type="ECO:0000256" key="6">
    <source>
        <dbReference type="ARBA" id="ARBA00022833"/>
    </source>
</evidence>
<keyword evidence="5 9" id="KW-0863">Zinc-finger</keyword>
<dbReference type="InterPro" id="IPR036236">
    <property type="entry name" value="Znf_C2H2_sf"/>
</dbReference>
<dbReference type="EMBL" id="JASJQH010007077">
    <property type="protein sequence ID" value="KAK9718797.1"/>
    <property type="molecule type" value="Genomic_DNA"/>
</dbReference>
<accession>A0ABR2W4B3</accession>
<protein>
    <recommendedName>
        <fullName evidence="11">C2H2-type domain-containing protein</fullName>
    </recommendedName>
</protein>
<evidence type="ECO:0000256" key="2">
    <source>
        <dbReference type="ARBA" id="ARBA00022491"/>
    </source>
</evidence>
<dbReference type="PROSITE" id="PS50157">
    <property type="entry name" value="ZINC_FINGER_C2H2_2"/>
    <property type="match status" value="3"/>
</dbReference>
<dbReference type="PROSITE" id="PS00028">
    <property type="entry name" value="ZINC_FINGER_C2H2_1"/>
    <property type="match status" value="2"/>
</dbReference>
<reference evidence="12 13" key="1">
    <citation type="submission" date="2023-04" db="EMBL/GenBank/DDBJ databases">
        <title>Genome of Basidiobolus ranarum AG-B5.</title>
        <authorList>
            <person name="Stajich J.E."/>
            <person name="Carter-House D."/>
            <person name="Gryganskyi A."/>
        </authorList>
    </citation>
    <scope>NUCLEOTIDE SEQUENCE [LARGE SCALE GENOMIC DNA]</scope>
    <source>
        <strain evidence="12 13">AG-B5</strain>
    </source>
</reference>